<keyword evidence="2" id="KW-1185">Reference proteome</keyword>
<gene>
    <name evidence="1" type="ORF">TPL01_12880</name>
</gene>
<name>A0A512L6N8_9PROT</name>
<dbReference type="EMBL" id="BKAD01000011">
    <property type="protein sequence ID" value="GEP30150.1"/>
    <property type="molecule type" value="Genomic_DNA"/>
</dbReference>
<comment type="caution">
    <text evidence="1">The sequence shown here is derived from an EMBL/GenBank/DDBJ whole genome shotgun (WGS) entry which is preliminary data.</text>
</comment>
<protein>
    <submittedName>
        <fullName evidence="1">Uncharacterized protein</fullName>
    </submittedName>
</protein>
<evidence type="ECO:0000313" key="1">
    <source>
        <dbReference type="EMBL" id="GEP30150.1"/>
    </source>
</evidence>
<dbReference type="AlphaFoldDB" id="A0A512L6N8"/>
<proteinExistence type="predicted"/>
<accession>A0A512L6N8</accession>
<organism evidence="1 2">
    <name type="scientific">Sulfuriferula plumbiphila</name>
    <dbReference type="NCBI Taxonomy" id="171865"/>
    <lineage>
        <taxon>Bacteria</taxon>
        <taxon>Pseudomonadati</taxon>
        <taxon>Pseudomonadota</taxon>
        <taxon>Betaproteobacteria</taxon>
        <taxon>Nitrosomonadales</taxon>
        <taxon>Sulfuricellaceae</taxon>
        <taxon>Sulfuriferula</taxon>
    </lineage>
</organism>
<reference evidence="1 2" key="1">
    <citation type="submission" date="2019-07" db="EMBL/GenBank/DDBJ databases">
        <title>Whole genome shotgun sequence of Thiobacillus plumbophilus NBRC 107929.</title>
        <authorList>
            <person name="Hosoyama A."/>
            <person name="Uohara A."/>
            <person name="Ohji S."/>
            <person name="Ichikawa N."/>
        </authorList>
    </citation>
    <scope>NUCLEOTIDE SEQUENCE [LARGE SCALE GENOMIC DNA]</scope>
    <source>
        <strain evidence="1 2">NBRC 107929</strain>
    </source>
</reference>
<dbReference type="Proteomes" id="UP000321337">
    <property type="component" value="Unassembled WGS sequence"/>
</dbReference>
<evidence type="ECO:0000313" key="2">
    <source>
        <dbReference type="Proteomes" id="UP000321337"/>
    </source>
</evidence>
<dbReference type="RefSeq" id="WP_174861834.1">
    <property type="nucleotide sequence ID" value="NZ_AP021884.1"/>
</dbReference>
<sequence length="178" mass="19834">MPRDNLLKGRVSLPRQACHVTACTEARRPIFRDFACARLLVTEMRRLHEAELLGSLAGKLEASRTGDAVSLYRRVVPPIVEQTSNAAYDEAIKLIRKMGGLMKAQNQSRQFGDYLAELRVQFKPKRNFIKLLGGAECCEMSADASILFSKIARSLSDPIGTGRVVLVSRTSYKISITY</sequence>